<accession>A0A6M0RWS8</accession>
<keyword evidence="1" id="KW-0175">Coiled coil</keyword>
<keyword evidence="4" id="KW-1185">Reference proteome</keyword>
<dbReference type="AlphaFoldDB" id="A0A6M0RWS8"/>
<dbReference type="GO" id="GO:0000785">
    <property type="term" value="C:chromatin"/>
    <property type="evidence" value="ECO:0007669"/>
    <property type="project" value="TreeGrafter"/>
</dbReference>
<dbReference type="EMBL" id="QXHD01000004">
    <property type="protein sequence ID" value="NEZ60649.1"/>
    <property type="molecule type" value="Genomic_DNA"/>
</dbReference>
<dbReference type="GO" id="GO:0003682">
    <property type="term" value="F:chromatin binding"/>
    <property type="evidence" value="ECO:0007669"/>
    <property type="project" value="TreeGrafter"/>
</dbReference>
<evidence type="ECO:0000256" key="1">
    <source>
        <dbReference type="SAM" id="Coils"/>
    </source>
</evidence>
<dbReference type="InterPro" id="IPR043129">
    <property type="entry name" value="ATPase_NBD"/>
</dbReference>
<dbReference type="SUPFAM" id="SSF53067">
    <property type="entry name" value="Actin-like ATPase domain"/>
    <property type="match status" value="1"/>
</dbReference>
<dbReference type="GO" id="GO:0000796">
    <property type="term" value="C:condensin complex"/>
    <property type="evidence" value="ECO:0007669"/>
    <property type="project" value="TreeGrafter"/>
</dbReference>
<evidence type="ECO:0000256" key="2">
    <source>
        <dbReference type="SAM" id="MobiDB-lite"/>
    </source>
</evidence>
<dbReference type="PANTHER" id="PTHR43941:SF1">
    <property type="entry name" value="STRUCTURAL MAINTENANCE OF CHROMOSOMES PROTEIN 2"/>
    <property type="match status" value="1"/>
</dbReference>
<dbReference type="Proteomes" id="UP000481033">
    <property type="component" value="Unassembled WGS sequence"/>
</dbReference>
<feature type="region of interest" description="Disordered" evidence="2">
    <location>
        <begin position="789"/>
        <end position="813"/>
    </location>
</feature>
<evidence type="ECO:0000313" key="3">
    <source>
        <dbReference type="EMBL" id="NEZ60649.1"/>
    </source>
</evidence>
<sequence>MPVNSYKFLRLTEYASVAATVVGAIATISTQQVAYTAVPLAFSVSLNLISRRQQEKRLEQRFSQTQKETDQQLQQIQRRLKKLDLSIVDVTSSVQTDSQALSEQATQQIQSLSSEISSLQEHLAQQSTTSQTSVDQVVEELRQLQLSVPEAISSAQHDSQSQVERLAERIQDLSNDTQSLRKHLAQQSDISQTSIGQVAEELRQLQVLVTETIASTQSERQSLSEQATQQSQSLSSEINSLREQLVYQGTSSQTSLDQVTERFRQLQVSVTDLIVRSERVLDQVASTLAETREQVIREQQANLEATTQSLSNNITQLQDELNRLKLDVDEFRSRLEASLSATQPDFPHNIVPNLPTEDECDREIVLGIDFGTGFTKVCFWDVGSDQAEIVTFASPTEEEVTLEQALIPTNLAILSDDTLLTGLNIAEWENNTHSIKRSVNFIKMRLADLDMPATDSWRLEQVPELHEPVVVESICAYYLSQVITRAQAWIQVNRPDLFKNQTIHWSVNIGVPAAYCDSPTLERFHKVLSLAWLLTYSPLGSRRLTLQKLQQLITHFKGWMNANVAQEALACITTPEITAAAWSFLSSQAAQDGFYTLFDIGDGTLDGSAFRFWRDEGMRRLDIYETEVKPLGVSALTKQAADELDRSFEYVRQSLSRPNDLEFQQKIQDSKSRKRVQELVASVVFDGNKKHHILRRALAKDEIGTKLRVLVGGGGSNIPFFQKTIESTHGDFNHKNSEIPSYQLKEIPAPENLVTNGLAPKEFGRFTVAYGLCMLAYEDPDFMRLPSQVEKDEAPIRPEYTHTERYEDTRDLM</sequence>
<feature type="coiled-coil region" evidence="1">
    <location>
        <begin position="66"/>
        <end position="122"/>
    </location>
</feature>
<name>A0A6M0RWS8_9CYAN</name>
<gene>
    <name evidence="3" type="ORF">DXZ20_34420</name>
</gene>
<reference evidence="3 4" key="1">
    <citation type="journal article" date="2020" name="Microb. Ecol.">
        <title>Ecogenomics of the Marine Benthic Filamentous Cyanobacterium Adonisia.</title>
        <authorList>
            <person name="Walter J.M."/>
            <person name="Coutinho F.H."/>
            <person name="Leomil L."/>
            <person name="Hargreaves P.I."/>
            <person name="Campeao M.E."/>
            <person name="Vieira V.V."/>
            <person name="Silva B.S."/>
            <person name="Fistarol G.O."/>
            <person name="Salomon P.S."/>
            <person name="Sawabe T."/>
            <person name="Mino S."/>
            <person name="Hosokawa M."/>
            <person name="Miyashita H."/>
            <person name="Maruyama F."/>
            <person name="van Verk M.C."/>
            <person name="Dutilh B.E."/>
            <person name="Thompson C.C."/>
            <person name="Thompson F.L."/>
        </authorList>
    </citation>
    <scope>NUCLEOTIDE SEQUENCE [LARGE SCALE GENOMIC DNA]</scope>
    <source>
        <strain evidence="3 4">CCMR0081</strain>
    </source>
</reference>
<dbReference type="Gene3D" id="3.30.420.40">
    <property type="match status" value="1"/>
</dbReference>
<protein>
    <submittedName>
        <fullName evidence="3">Uncharacterized protein</fullName>
    </submittedName>
</protein>
<feature type="coiled-coil region" evidence="1">
    <location>
        <begin position="156"/>
        <end position="183"/>
    </location>
</feature>
<evidence type="ECO:0000313" key="4">
    <source>
        <dbReference type="Proteomes" id="UP000481033"/>
    </source>
</evidence>
<dbReference type="PANTHER" id="PTHR43941">
    <property type="entry name" value="STRUCTURAL MAINTENANCE OF CHROMOSOMES PROTEIN 2"/>
    <property type="match status" value="1"/>
</dbReference>
<proteinExistence type="predicted"/>
<feature type="coiled-coil region" evidence="1">
    <location>
        <begin position="300"/>
        <end position="334"/>
    </location>
</feature>
<comment type="caution">
    <text evidence="3">The sequence shown here is derived from an EMBL/GenBank/DDBJ whole genome shotgun (WGS) entry which is preliminary data.</text>
</comment>
<dbReference type="GO" id="GO:0000793">
    <property type="term" value="C:condensed chromosome"/>
    <property type="evidence" value="ECO:0007669"/>
    <property type="project" value="TreeGrafter"/>
</dbReference>
<organism evidence="3 4">
    <name type="scientific">Adonisia turfae CCMR0081</name>
    <dbReference type="NCBI Taxonomy" id="2292702"/>
    <lineage>
        <taxon>Bacteria</taxon>
        <taxon>Bacillati</taxon>
        <taxon>Cyanobacteriota</taxon>
        <taxon>Adonisia</taxon>
        <taxon>Adonisia turfae</taxon>
    </lineage>
</organism>